<dbReference type="EMBL" id="JASCXX010000024">
    <property type="protein sequence ID" value="MDI6450796.1"/>
    <property type="molecule type" value="Genomic_DNA"/>
</dbReference>
<feature type="region of interest" description="Disordered" evidence="1">
    <location>
        <begin position="346"/>
        <end position="381"/>
    </location>
</feature>
<dbReference type="InterPro" id="IPR025641">
    <property type="entry name" value="DUF4340"/>
</dbReference>
<evidence type="ECO:0000313" key="3">
    <source>
        <dbReference type="EMBL" id="MDI6450796.1"/>
    </source>
</evidence>
<comment type="caution">
    <text evidence="3">The sequence shown here is derived from an EMBL/GenBank/DDBJ whole genome shotgun (WGS) entry which is preliminary data.</text>
</comment>
<dbReference type="RefSeq" id="WP_349246206.1">
    <property type="nucleotide sequence ID" value="NZ_JASCXX010000024.1"/>
</dbReference>
<dbReference type="AlphaFoldDB" id="A0AAW6U5F9"/>
<sequence length="381" mass="41691">MSNKNLGILAVVAAIMVLWAVVQSRLAHRSPGESSGPSYLIQGLETAQIASIVVGHGDDAVTIQRRDQQFAVIEKAGYPADPKRINDLINKCLDIKTLESYTSSPRNHEDLEVTEDKAQNVVKFLKADGAVLTGIIVGKALEGGKGTYIRLASQDNVYLAESVPYIRTTAIDYVNQEIVSVERTDVNSVRVTTPDGFYTLKPTPSADGVFMANLPDGKTLKEADARNVIGALSSLRFDDVNTPSALGELSYDYLYVCRLNDSTEYRLRIARKDGKAYLTCEAEFTDKTPVTMKPGQVESQEELQKKEAKLQAQERAQRFTLRHRGWVYEIPEWKANSLTKPQADLLEDKLAISPPPDADSPSLPAIEAADEPAPAADPNAG</sequence>
<name>A0AAW6U5F9_9BACT</name>
<dbReference type="Proteomes" id="UP001431776">
    <property type="component" value="Unassembled WGS sequence"/>
</dbReference>
<feature type="domain" description="DUF4340" evidence="2">
    <location>
        <begin position="74"/>
        <end position="244"/>
    </location>
</feature>
<reference evidence="3" key="1">
    <citation type="submission" date="2023-05" db="EMBL/GenBank/DDBJ databases">
        <title>Anaerotaeda fermentans gen. nov., sp. nov., a novel anaerobic planctomycete of the new family within the order Sedimentisphaerales isolated from Taman Peninsula, Russia.</title>
        <authorList>
            <person name="Khomyakova M.A."/>
            <person name="Merkel A.Y."/>
            <person name="Slobodkin A.I."/>
        </authorList>
    </citation>
    <scope>NUCLEOTIDE SEQUENCE</scope>
    <source>
        <strain evidence="3">M17dextr</strain>
    </source>
</reference>
<evidence type="ECO:0000256" key="1">
    <source>
        <dbReference type="SAM" id="MobiDB-lite"/>
    </source>
</evidence>
<evidence type="ECO:0000313" key="4">
    <source>
        <dbReference type="Proteomes" id="UP001431776"/>
    </source>
</evidence>
<accession>A0AAW6U5F9</accession>
<keyword evidence="4" id="KW-1185">Reference proteome</keyword>
<dbReference type="Pfam" id="PF14238">
    <property type="entry name" value="DUF4340"/>
    <property type="match status" value="1"/>
</dbReference>
<proteinExistence type="predicted"/>
<protein>
    <submittedName>
        <fullName evidence="3">DUF4340 domain-containing protein</fullName>
    </submittedName>
</protein>
<gene>
    <name evidence="3" type="ORF">QJ522_17180</name>
</gene>
<feature type="compositionally biased region" description="Low complexity" evidence="1">
    <location>
        <begin position="359"/>
        <end position="381"/>
    </location>
</feature>
<evidence type="ECO:0000259" key="2">
    <source>
        <dbReference type="Pfam" id="PF14238"/>
    </source>
</evidence>
<organism evidence="3 4">
    <name type="scientific">Anaerobaca lacustris</name>
    <dbReference type="NCBI Taxonomy" id="3044600"/>
    <lineage>
        <taxon>Bacteria</taxon>
        <taxon>Pseudomonadati</taxon>
        <taxon>Planctomycetota</taxon>
        <taxon>Phycisphaerae</taxon>
        <taxon>Sedimentisphaerales</taxon>
        <taxon>Anaerobacaceae</taxon>
        <taxon>Anaerobaca</taxon>
    </lineage>
</organism>